<feature type="compositionally biased region" description="Basic and acidic residues" evidence="1">
    <location>
        <begin position="1"/>
        <end position="33"/>
    </location>
</feature>
<reference evidence="3" key="1">
    <citation type="submission" date="2016-06" db="EMBL/GenBank/DDBJ databases">
        <title>Parallel loss of symbiosis genes in relatives of nitrogen-fixing non-legume Parasponia.</title>
        <authorList>
            <person name="Van Velzen R."/>
            <person name="Holmer R."/>
            <person name="Bu F."/>
            <person name="Rutten L."/>
            <person name="Van Zeijl A."/>
            <person name="Liu W."/>
            <person name="Santuari L."/>
            <person name="Cao Q."/>
            <person name="Sharma T."/>
            <person name="Shen D."/>
            <person name="Roswanjaya Y."/>
            <person name="Wardhani T."/>
            <person name="Kalhor M.S."/>
            <person name="Jansen J."/>
            <person name="Van den Hoogen J."/>
            <person name="Gungor B."/>
            <person name="Hartog M."/>
            <person name="Hontelez J."/>
            <person name="Verver J."/>
            <person name="Yang W.-C."/>
            <person name="Schijlen E."/>
            <person name="Repin R."/>
            <person name="Schilthuizen M."/>
            <person name="Schranz E."/>
            <person name="Heidstra R."/>
            <person name="Miyata K."/>
            <person name="Fedorova E."/>
            <person name="Kohlen W."/>
            <person name="Bisseling T."/>
            <person name="Smit S."/>
            <person name="Geurts R."/>
        </authorList>
    </citation>
    <scope>NUCLEOTIDE SEQUENCE [LARGE SCALE GENOMIC DNA]</scope>
    <source>
        <strain evidence="3">cv. WU1-14</strain>
    </source>
</reference>
<dbReference type="AlphaFoldDB" id="A0A2P5DB16"/>
<protein>
    <submittedName>
        <fullName evidence="2">Uncharacterized protein</fullName>
    </submittedName>
</protein>
<feature type="region of interest" description="Disordered" evidence="1">
    <location>
        <begin position="1"/>
        <end position="48"/>
    </location>
</feature>
<evidence type="ECO:0000313" key="3">
    <source>
        <dbReference type="Proteomes" id="UP000237105"/>
    </source>
</evidence>
<accession>A0A2P5DB16</accession>
<dbReference type="OrthoDB" id="10564694at2759"/>
<sequence length="101" mass="12298">MSWEERKCWMREKSKPWEWESREKERGVEDENKRRRRRRSCETKEESRAGSFLVDSIFGFGIWENEIFFSFLDFLGNRGRLIVCVTVVVCVETESRRRNVI</sequence>
<proteinExistence type="predicted"/>
<feature type="non-terminal residue" evidence="2">
    <location>
        <position position="101"/>
    </location>
</feature>
<name>A0A2P5DB16_PARAD</name>
<evidence type="ECO:0000256" key="1">
    <source>
        <dbReference type="SAM" id="MobiDB-lite"/>
    </source>
</evidence>
<organism evidence="2 3">
    <name type="scientific">Parasponia andersonii</name>
    <name type="common">Sponia andersonii</name>
    <dbReference type="NCBI Taxonomy" id="3476"/>
    <lineage>
        <taxon>Eukaryota</taxon>
        <taxon>Viridiplantae</taxon>
        <taxon>Streptophyta</taxon>
        <taxon>Embryophyta</taxon>
        <taxon>Tracheophyta</taxon>
        <taxon>Spermatophyta</taxon>
        <taxon>Magnoliopsida</taxon>
        <taxon>eudicotyledons</taxon>
        <taxon>Gunneridae</taxon>
        <taxon>Pentapetalae</taxon>
        <taxon>rosids</taxon>
        <taxon>fabids</taxon>
        <taxon>Rosales</taxon>
        <taxon>Cannabaceae</taxon>
        <taxon>Parasponia</taxon>
    </lineage>
</organism>
<evidence type="ECO:0000313" key="2">
    <source>
        <dbReference type="EMBL" id="PON70484.1"/>
    </source>
</evidence>
<keyword evidence="3" id="KW-1185">Reference proteome</keyword>
<gene>
    <name evidence="2" type="ORF">PanWU01x14_081530</name>
</gene>
<dbReference type="EMBL" id="JXTB01000050">
    <property type="protein sequence ID" value="PON70484.1"/>
    <property type="molecule type" value="Genomic_DNA"/>
</dbReference>
<comment type="caution">
    <text evidence="2">The sequence shown here is derived from an EMBL/GenBank/DDBJ whole genome shotgun (WGS) entry which is preliminary data.</text>
</comment>
<dbReference type="Proteomes" id="UP000237105">
    <property type="component" value="Unassembled WGS sequence"/>
</dbReference>